<dbReference type="SUPFAM" id="SSF88946">
    <property type="entry name" value="Sigma2 domain of RNA polymerase sigma factors"/>
    <property type="match status" value="1"/>
</dbReference>
<dbReference type="InterPro" id="IPR013324">
    <property type="entry name" value="RNA_pol_sigma_r3/r4-like"/>
</dbReference>
<keyword evidence="3" id="KW-0731">Sigma factor</keyword>
<evidence type="ECO:0000313" key="6">
    <source>
        <dbReference type="EMBL" id="ASG24167.1"/>
    </source>
</evidence>
<organism evidence="6 7">
    <name type="scientific">Nitrospirillum viridazoti CBAmc</name>
    <dbReference type="NCBI Taxonomy" id="1441467"/>
    <lineage>
        <taxon>Bacteria</taxon>
        <taxon>Pseudomonadati</taxon>
        <taxon>Pseudomonadota</taxon>
        <taxon>Alphaproteobacteria</taxon>
        <taxon>Rhodospirillales</taxon>
        <taxon>Azospirillaceae</taxon>
        <taxon>Nitrospirillum</taxon>
        <taxon>Nitrospirillum viridazoti</taxon>
    </lineage>
</organism>
<dbReference type="GO" id="GO:0006352">
    <property type="term" value="P:DNA-templated transcription initiation"/>
    <property type="evidence" value="ECO:0007669"/>
    <property type="project" value="InterPro"/>
</dbReference>
<dbReference type="InterPro" id="IPR036388">
    <property type="entry name" value="WH-like_DNA-bd_sf"/>
</dbReference>
<evidence type="ECO:0000313" key="7">
    <source>
        <dbReference type="Proteomes" id="UP000197153"/>
    </source>
</evidence>
<dbReference type="InterPro" id="IPR039425">
    <property type="entry name" value="RNA_pol_sigma-70-like"/>
</dbReference>
<protein>
    <recommendedName>
        <fullName evidence="5">RNA polymerase sigma factor 70 region 4 type 2 domain-containing protein</fullName>
    </recommendedName>
</protein>
<dbReference type="InterPro" id="IPR013325">
    <property type="entry name" value="RNA_pol_sigma_r2"/>
</dbReference>
<dbReference type="GO" id="GO:0003677">
    <property type="term" value="F:DNA binding"/>
    <property type="evidence" value="ECO:0007669"/>
    <property type="project" value="InterPro"/>
</dbReference>
<dbReference type="Proteomes" id="UP000197153">
    <property type="component" value="Chromosome 3"/>
</dbReference>
<dbReference type="InterPro" id="IPR013249">
    <property type="entry name" value="RNA_pol_sigma70_r4_t2"/>
</dbReference>
<dbReference type="SUPFAM" id="SSF88659">
    <property type="entry name" value="Sigma3 and sigma4 domains of RNA polymerase sigma factors"/>
    <property type="match status" value="1"/>
</dbReference>
<comment type="similarity">
    <text evidence="1">Belongs to the sigma-70 factor family. ECF subfamily.</text>
</comment>
<dbReference type="PANTHER" id="PTHR43133:SF63">
    <property type="entry name" value="RNA POLYMERASE SIGMA FACTOR FECI-RELATED"/>
    <property type="match status" value="1"/>
</dbReference>
<evidence type="ECO:0000256" key="2">
    <source>
        <dbReference type="ARBA" id="ARBA00023015"/>
    </source>
</evidence>
<keyword evidence="2" id="KW-0805">Transcription regulation</keyword>
<dbReference type="Gene3D" id="1.10.10.10">
    <property type="entry name" value="Winged helix-like DNA-binding domain superfamily/Winged helix DNA-binding domain"/>
    <property type="match status" value="1"/>
</dbReference>
<gene>
    <name evidence="6" type="ORF">Y958_24925</name>
</gene>
<dbReference type="InterPro" id="IPR014284">
    <property type="entry name" value="RNA_pol_sigma-70_dom"/>
</dbReference>
<evidence type="ECO:0000259" key="5">
    <source>
        <dbReference type="Pfam" id="PF08281"/>
    </source>
</evidence>
<sequence>MPQDARRDSVRIGIPVQRWDCARHILAPKIFPIAHNGFLAPVRHPRKGRLCAHGKPREEGRPVKRSAVDLWFVEEVLPLEAALTGYLRRKWREASEIPDLRQEIYARVYEAATVAIPEMTKPFLFMTARNLLIDRARRAQVVSIETVIDLEDLDVADTVPNPEQSAVGREAMRLLQAAIDRLPPRCREVTLLRKVHGLPQRDVARRMGISESTVEQQVAKGVRLIADAMVDIVPEPVTGRFGRRSRKMGPRKMGQP</sequence>
<dbReference type="Pfam" id="PF08281">
    <property type="entry name" value="Sigma70_r4_2"/>
    <property type="match status" value="1"/>
</dbReference>
<evidence type="ECO:0000256" key="3">
    <source>
        <dbReference type="ARBA" id="ARBA00023082"/>
    </source>
</evidence>
<name>A0A248JZL2_9PROT</name>
<accession>A0A248JZL2</accession>
<dbReference type="CDD" id="cd06171">
    <property type="entry name" value="Sigma70_r4"/>
    <property type="match status" value="1"/>
</dbReference>
<dbReference type="Gene3D" id="1.10.1740.10">
    <property type="match status" value="1"/>
</dbReference>
<proteinExistence type="inferred from homology"/>
<evidence type="ECO:0000256" key="4">
    <source>
        <dbReference type="ARBA" id="ARBA00023163"/>
    </source>
</evidence>
<dbReference type="KEGG" id="nao:Y958_24925"/>
<dbReference type="AlphaFoldDB" id="A0A248JZL2"/>
<reference evidence="6 7" key="1">
    <citation type="submission" date="2017-06" db="EMBL/GenBank/DDBJ databases">
        <title>Complete genome sequence of Nitrospirillum amazonense strain CBAmC, an endophytic nitrogen-fixing and plant growth-promoting bacterium, isolated from sugarcane.</title>
        <authorList>
            <person name="Schwab S."/>
            <person name="dos Santos Teixeira K.R."/>
            <person name="Simoes Araujo J.L."/>
            <person name="Soares Vidal M."/>
            <person name="Borges de Freitas H.R."/>
            <person name="Rivello Crivelaro A.L."/>
            <person name="Bueno de Camargo Nunes A."/>
            <person name="dos Santos C.M."/>
            <person name="Palmeira da Silva Rosa D."/>
            <person name="da Silva Padilha D."/>
            <person name="da Silva E."/>
            <person name="Araujo Terra L."/>
            <person name="Soares Mendes V."/>
            <person name="Farinelli L."/>
            <person name="Magalhaes Cruz L."/>
            <person name="Baldani J.I."/>
        </authorList>
    </citation>
    <scope>NUCLEOTIDE SEQUENCE [LARGE SCALE GENOMIC DNA]</scope>
    <source>
        <strain evidence="6 7">CBAmC</strain>
    </source>
</reference>
<dbReference type="EMBL" id="CP022112">
    <property type="protein sequence ID" value="ASG24167.1"/>
    <property type="molecule type" value="Genomic_DNA"/>
</dbReference>
<dbReference type="PANTHER" id="PTHR43133">
    <property type="entry name" value="RNA POLYMERASE ECF-TYPE SIGMA FACTO"/>
    <property type="match status" value="1"/>
</dbReference>
<evidence type="ECO:0000256" key="1">
    <source>
        <dbReference type="ARBA" id="ARBA00010641"/>
    </source>
</evidence>
<dbReference type="GO" id="GO:0016987">
    <property type="term" value="F:sigma factor activity"/>
    <property type="evidence" value="ECO:0007669"/>
    <property type="project" value="UniProtKB-KW"/>
</dbReference>
<dbReference type="NCBIfam" id="TIGR02937">
    <property type="entry name" value="sigma70-ECF"/>
    <property type="match status" value="1"/>
</dbReference>
<keyword evidence="4" id="KW-0804">Transcription</keyword>
<feature type="domain" description="RNA polymerase sigma factor 70 region 4 type 2" evidence="5">
    <location>
        <begin position="173"/>
        <end position="223"/>
    </location>
</feature>
<keyword evidence="7" id="KW-1185">Reference proteome</keyword>